<proteinExistence type="predicted"/>
<dbReference type="InterPro" id="IPR000601">
    <property type="entry name" value="PKD_dom"/>
</dbReference>
<dbReference type="SUPFAM" id="SSF49299">
    <property type="entry name" value="PKD domain"/>
    <property type="match status" value="5"/>
</dbReference>
<dbReference type="SMART" id="SM00089">
    <property type="entry name" value="PKD"/>
    <property type="match status" value="5"/>
</dbReference>
<dbReference type="EMBL" id="CP133721">
    <property type="protein sequence ID" value="WMW78272.1"/>
    <property type="molecule type" value="Genomic_DNA"/>
</dbReference>
<dbReference type="InterPro" id="IPR013783">
    <property type="entry name" value="Ig-like_fold"/>
</dbReference>
<dbReference type="InterPro" id="IPR045828">
    <property type="entry name" value="PKD_Bacteroidetes"/>
</dbReference>
<feature type="domain" description="PKD" evidence="1">
    <location>
        <begin position="176"/>
        <end position="242"/>
    </location>
</feature>
<keyword evidence="3" id="KW-1185">Reference proteome</keyword>
<dbReference type="Pfam" id="PF18911">
    <property type="entry name" value="PKD_4"/>
    <property type="match status" value="1"/>
</dbReference>
<gene>
    <name evidence="2" type="ORF">RF683_02175</name>
</gene>
<name>A0ABY9RAK5_9FLAO</name>
<evidence type="ECO:0000313" key="2">
    <source>
        <dbReference type="EMBL" id="WMW78272.1"/>
    </source>
</evidence>
<dbReference type="RefSeq" id="WP_309532588.1">
    <property type="nucleotide sequence ID" value="NZ_CP133721.1"/>
</dbReference>
<feature type="domain" description="PKD" evidence="1">
    <location>
        <begin position="69"/>
        <end position="129"/>
    </location>
</feature>
<sequence length="3827" mass="390700">MKIKTSKINKLIVNRLLWFFVMYNLGTYTSEAYNSESVNHLLSKKNNLVAVSFTTNPAAIGGTITICQGQAITYTNTSTGVGTNPTYAWSFPGGTTTSSTSVGPHTITYNTPGNFTTTLTIGGSSSSVNVVVLNSPASVAVIQLVDGNFWGASTFNGNQYFTYCSGDANTNGGLFSFTTNSTNTTSTTQHIFNWGDSQSDTYTGANLPETFHFYQNSGTYTLTYTITNPSGCTTIKNYNIYVGASPTATINPGGIPVLCSPGSVTYNILPGAQNSPNTTYTFQVNDGSPPVVFNHPPPASYTHNYTTTSCGINSTINGTLYPNSFQASITVSNPCGTTSSAFGPINIQTPPDANFTRTPSANTICKGTIVVFNDTTTGGSNIGGAPTYTCTSNYRKYWTVVGPSGNIPVTTSGTLIANPFISASENFGYNNGQPNNSGAWLPTTAGQLNVTFNTPGTYTITLYTGSNTCGITSETQTICVNPEVIADFTLSPTTGCAPTTVALDNLSSLPGCSNTNVYSWQVTHTNPESCPNATNPGWSFTSGTSSSFEPEITFTSAGIYTVQLTTSLQSAVAGPLCQPNVKTRTITIKDKPRTTLTTQTICEGTTLTLNPTVFNCYATQAVTYLWDFGSTPPTSISSTTSSSPIVTFATAGTYNYTLTLTNECGSNTFSSSIMVNPAVQITASGPSATCLNTGIPLTGSISGGATTGTWTASITGGTFSPNATALSPTYTPPINYTGTITFTLTSADPAGPCPFKTISFPVVVNAQATAEAGTYNPVCQNSSLQLNGIVGGAASTGSWTSSNGGTFSDVNSLTSTYTPPAGFIGTIVLTLTTNDPPGPCNPETDTVTITVIPTPTINVISDVVVCHNGSVGPISFSGTNATNYSWTNSNPTIGLIASGTTTINFTGTNTGTSPITGTITVTPFNTSGATSCPGTPITFTITVNPKGQVNTIPGQVVCNGDSVTIADFTTINTGGTTTYNWSSTNTAIGLVASGNGNIGSFTATNTSTAPISSSITVTPTFTNGNVSCVGISKSFTITVNPTAQVTQPNNFVFCAGTASTAITFSTLNTIGTTTYNWTNDTTGIGLASSGTGNIPIFTPINNTTSPITATITVTPTFANGGTNCIGPAKIFTITINPKGQVNTVPNSTFCNGDTVSAILFSTNNTGGTTTYNWTNNTSSIGLAASGTGNLPSFTAINNGTAPVTATITVTPTFANTTNCAGTSTTFTILVNPSARVSTVTNKTVCNGGTLAAINFTTTNTGGSTTYTWTNDMPSIGLAASGTGNISAFTAINTGTSPVIATITVTPSYTNNSITCTGATTTFSITVNPTGQVNPISNQVLCNGTSTTAVTFSTNTTGGSTIYNWTNSNPAIGLATSGSGTINAFNVTNTTPNPITATITVIPSFSNGSPACPGSSQSFTITVNPSPAVSFSPANQTICSGDTSALVNLSSTTSGATFSWTAVQPTGITGVTTSGTNTIPAQTLVNTTNAPITITYAAIASTNDASACAGSIYNYTITVKPRPSITESFTNAICSGGTFSITPANSTLNSIPTGTTYSWSAPIVTGGITGAAAGVNQTTIGGTLVNPTNVVQTATYTVTPSFNGCSGSTFTVVISVNPKPVIANVTHPAICSETAFSVTPANSGATIVPAGTTYTWTISTNANITGASASTTAGISTISQILTNTSNTPQTITYTVTPTSGDTGNCVGSTFTITVVVSPKPTILATTPTICSGTAFTVTPTNGSGNIVPSGTTYTWTTPVSNPLGAITGGTSQATGVATISQTLSNTTTAPATLEYTVTPTSGVCAGTPFTITVTVNPTPTTLGLTNQTYCNAVPTTEIVLTNGVAGTTYTWTNSNPAIGLVASGTGNIPVFTPTNSTTAPITATISVIATANGCARTAETFTITINPSPAISFSPANQTICSGDTSALVNLSSTTSGATFSWTAMQPTGITGVTTSGTNTIPAQTLVNTTNAPITITYAAIASTNDASACAGSIYNYTITVKPRPSITESFTNAICSGGTFSITPANSTLNSIPTGTTYSWSAPIVTGGITGGAAGVNQTTIGGTLVNPTNVVQTATYTVTPSFNGCSGSTFTVVISVNPKPVIANVTHPAICSETAFSVTPANSGATIVPAGTTYTWTISTNANITGASASTTAGISTISQILTNTSNTPQTITYTVTPTSGDTGNCVGSTFTITVVVSPKPTILATTPTICSGTAFTVTPTNGSGNIVPSGTTYTWTTPVSNPLGAITGGTSQATGVATISQTLSNTTTAPATLEYTVTPTSGVCAGTPFTITVTVNPTPTTLGLTNQTYCNAVPTTEIVLTNGVAGTTYTWTNSNPAIGLVASGTGNIPVFTPTNSTTAPITATISVIATANGCARTAETFTITINPSPAISFSPANQTICSGDTSALVNLSSTTSGATFSWTAMQPTGITGVTTSGTNTIPAQTLVNTTNAPITITYAAIASTNDASACAGSIYNYTITVKPRPSITESFTNAICSGGTFSITPANSTLNSIPTGTTYSWSAPIVTGGITGGAAGVNQTTIGGTLVNPTNVVQTATYTVTPSFNGCSGSTFTVVISVNPKPVIANVTHPAICSETAFSVTPANSGATIVPAGTTYTWTISTNANITGASASTTAGISTISQILTNTSNTPQTITYTVTPTSGDTGNCVGSTFTITVVVSPKPTILATTPTICSGTAFTVTPTNGSGNIVPSGTTYTWTTPVSNPLGAITGGTSQATGVATISQTLSNTTTAPATLEYTVTPTSGVCAGTPFTITVTVNPTPTTLGLTNQTYCNAVPTTEIVLTNGVAGTTYTWTNSNPAIGLVASGTGNIPVFTPTNSTTAPITATISVIATANGCARTAETFTITINPSPAISFSPTNQTICSGDTSALVNLSSTTSGATFSWTAVQPTGITGVTTSGTSTIPAQTLVNTTNAPITITYAAVAATNDASACAGSIYNYTITVKPRPAIENQSFVICSEQGFTVAPINGTPNASTIVPAGTTYTWTISTNTNISGASAGSGNQISQVLTNLSSSIQTLIYTVTPTAGSCVGTPFTITIDVYPKPDVLFNLANQIICNNTATSQVTLSSSLPGNITFAWTASIPPGISGAIASGTNTIPVQTLVNSTNAPLTITYTAAATFTNNGNSCTGNNTFYTITVNPTFTASGVMSNYNGYNVSVFGANDGTINLTVAGGSGTYTYNWVGPNGFTATSEDLTGLFAGTYTVTINDGYCAPIVLTFTLTQPPELLVQQDPALTINLICFGNSNGAIGIQITQESISPYDYTLLNSSNVIVQTITNSTNLNPQFTGLVAGTYSVLVTDANGGTKTVTGLVVSQPNDIVITPTITEITCYGANNASILLNVTGGTAPYQANWSNLATGFYQNNLAAGSYTIIITDANGCTKPITIVIQEAPIFTINPVVTNISCYGANNGSINLNLIGGQAPVTLTWSDGSTSGTVRNNLGPGTYTVLISDGTPCYINRTFIIVEPQPLIVNATVQNALDCLNPNSGAINLIVSGGTPPFTYSWSNGAITEDLTNITNGNYSVIVTDSRGCIKTASYSVSRPLPLTLILDQNTQVNCTTRTVINLFEAHVTGGVPPFTINWSSGTVSGANNQFMTTTSNGLITVTITDAIGCTTSQSVTITNPIIGNAGFTQNSFAFTTYGTYSINDPIQFTNTATGNFVSVAWNFGDGIYSTEENPTHIYTAEGSYVVTQTVTYPLGCVFTHIITLHINKGYKLMMPSGFTANQDGINDTFGPVFEGLKNIKMSIYDTWGNLIYSENGDTLIGWNGTINGIPAENGNYYYKVSGVTFYGEIIYENGPFVLIK</sequence>
<evidence type="ECO:0000313" key="3">
    <source>
        <dbReference type="Proteomes" id="UP001180481"/>
    </source>
</evidence>
<feature type="domain" description="PKD" evidence="1">
    <location>
        <begin position="3673"/>
        <end position="3722"/>
    </location>
</feature>
<dbReference type="InterPro" id="IPR035986">
    <property type="entry name" value="PKD_dom_sf"/>
</dbReference>
<reference evidence="2" key="1">
    <citation type="submission" date="2023-09" db="EMBL/GenBank/DDBJ databases">
        <title>Flavobacterium sp. 20NA77.7 isolated from freshwater.</title>
        <authorList>
            <person name="Le V."/>
            <person name="Ko S.-R."/>
            <person name="Ahn C.-Y."/>
            <person name="Oh H.-M."/>
        </authorList>
    </citation>
    <scope>NUCLEOTIDE SEQUENCE</scope>
    <source>
        <strain evidence="2">20NA77.7</strain>
    </source>
</reference>
<dbReference type="Gene3D" id="2.60.40.740">
    <property type="match status" value="2"/>
</dbReference>
<organism evidence="2 3">
    <name type="scientific">Flavobacterium nakdongensis</name>
    <dbReference type="NCBI Taxonomy" id="3073563"/>
    <lineage>
        <taxon>Bacteria</taxon>
        <taxon>Pseudomonadati</taxon>
        <taxon>Bacteroidota</taxon>
        <taxon>Flavobacteriia</taxon>
        <taxon>Flavobacteriales</taxon>
        <taxon>Flavobacteriaceae</taxon>
        <taxon>Flavobacterium</taxon>
    </lineage>
</organism>
<accession>A0ABY9RAK5</accession>
<dbReference type="InterPro" id="IPR022409">
    <property type="entry name" value="PKD/Chitinase_dom"/>
</dbReference>
<dbReference type="Pfam" id="PF13585">
    <property type="entry name" value="CHU_C"/>
    <property type="match status" value="1"/>
</dbReference>
<dbReference type="PROSITE" id="PS50093">
    <property type="entry name" value="PKD"/>
    <property type="match status" value="4"/>
</dbReference>
<evidence type="ECO:0000259" key="1">
    <source>
        <dbReference type="PROSITE" id="PS50093"/>
    </source>
</evidence>
<dbReference type="Pfam" id="PF00801">
    <property type="entry name" value="PKD"/>
    <property type="match status" value="1"/>
</dbReference>
<dbReference type="Pfam" id="PF19406">
    <property type="entry name" value="PKD_5"/>
    <property type="match status" value="15"/>
</dbReference>
<dbReference type="Gene3D" id="2.60.40.10">
    <property type="entry name" value="Immunoglobulins"/>
    <property type="match status" value="6"/>
</dbReference>
<dbReference type="InterPro" id="IPR026341">
    <property type="entry name" value="T9SS_type_B"/>
</dbReference>
<dbReference type="NCBIfam" id="TIGR04131">
    <property type="entry name" value="Bac_Flav_CTERM"/>
    <property type="match status" value="1"/>
</dbReference>
<dbReference type="Proteomes" id="UP001180481">
    <property type="component" value="Chromosome"/>
</dbReference>
<dbReference type="CDD" id="cd00146">
    <property type="entry name" value="PKD"/>
    <property type="match status" value="1"/>
</dbReference>
<protein>
    <submittedName>
        <fullName evidence="2">PKD-like domain-containing protein</fullName>
    </submittedName>
</protein>
<feature type="domain" description="PKD" evidence="1">
    <location>
        <begin position="622"/>
        <end position="675"/>
    </location>
</feature>